<proteinExistence type="predicted"/>
<evidence type="ECO:0000313" key="1">
    <source>
        <dbReference type="EMBL" id="MBF4102513.1"/>
    </source>
</evidence>
<accession>A0A930UXF9</accession>
<sequence>MRLFTITDTASPFKLVAIEQIVLSPDITSAEVHISRWSDYDYYIQHGNDFTPLSRDVVHIDITERPRKLTDFIYEKVAETLPPHEIIYSRPRE</sequence>
<dbReference type="AlphaFoldDB" id="A0A930UXF9"/>
<reference evidence="1" key="1">
    <citation type="submission" date="2020-11" db="EMBL/GenBank/DDBJ databases">
        <title>Gallibacterium anatis 1637, full genome, WGS.</title>
        <authorList>
            <person name="Laishevtcev A.I."/>
            <person name="Yakimova E.A."/>
            <person name="Petkovich D."/>
            <person name="Stepanova T.V."/>
            <person name="Kalendr R.S."/>
            <person name="Rubalsky E.O."/>
            <person name="Zulkarneev E.R."/>
            <person name="Aleshkin A.V."/>
        </authorList>
    </citation>
    <scope>NUCLEOTIDE SEQUENCE</scope>
    <source>
        <strain evidence="1">1637</strain>
    </source>
</reference>
<dbReference type="EMBL" id="JADION010000012">
    <property type="protein sequence ID" value="MBF4102513.1"/>
    <property type="molecule type" value="Genomic_DNA"/>
</dbReference>
<dbReference type="RefSeq" id="WP_335800447.1">
    <property type="nucleotide sequence ID" value="NZ_JARTCQ010000010.1"/>
</dbReference>
<comment type="caution">
    <text evidence="1">The sequence shown here is derived from an EMBL/GenBank/DDBJ whole genome shotgun (WGS) entry which is preliminary data.</text>
</comment>
<organism evidence="1">
    <name type="scientific">Gallibacterium anatis</name>
    <dbReference type="NCBI Taxonomy" id="750"/>
    <lineage>
        <taxon>Bacteria</taxon>
        <taxon>Pseudomonadati</taxon>
        <taxon>Pseudomonadota</taxon>
        <taxon>Gammaproteobacteria</taxon>
        <taxon>Pasteurellales</taxon>
        <taxon>Pasteurellaceae</taxon>
        <taxon>Gallibacterium</taxon>
    </lineage>
</organism>
<protein>
    <submittedName>
        <fullName evidence="1">Uncharacterized protein</fullName>
    </submittedName>
</protein>
<gene>
    <name evidence="1" type="ORF">INT80_05625</name>
</gene>
<name>A0A930UXF9_9PAST</name>